<dbReference type="InterPro" id="IPR011701">
    <property type="entry name" value="MFS"/>
</dbReference>
<dbReference type="EMBL" id="CP036279">
    <property type="protein sequence ID" value="QDU63432.1"/>
    <property type="molecule type" value="Genomic_DNA"/>
</dbReference>
<comment type="catalytic activity">
    <reaction evidence="9">
        <text>L-histidyl-glycine(out) = L-histidyl-glycine(in)</text>
        <dbReference type="Rhea" id="RHEA:79395"/>
        <dbReference type="ChEBI" id="CHEBI:229957"/>
    </reaction>
</comment>
<feature type="transmembrane region" description="Helical" evidence="25">
    <location>
        <begin position="292"/>
        <end position="310"/>
    </location>
</feature>
<evidence type="ECO:0000256" key="15">
    <source>
        <dbReference type="ARBA" id="ARBA00044899"/>
    </source>
</evidence>
<evidence type="ECO:0000256" key="4">
    <source>
        <dbReference type="ARBA" id="ARBA00022692"/>
    </source>
</evidence>
<feature type="transmembrane region" description="Helical" evidence="25">
    <location>
        <begin position="145"/>
        <end position="165"/>
    </location>
</feature>
<dbReference type="Proteomes" id="UP000317093">
    <property type="component" value="Chromosome"/>
</dbReference>
<keyword evidence="5 25" id="KW-1133">Transmembrane helix</keyword>
<reference evidence="27 28" key="1">
    <citation type="submission" date="2019-02" db="EMBL/GenBank/DDBJ databases">
        <title>Deep-cultivation of Planctomycetes and their phenomic and genomic characterization uncovers novel biology.</title>
        <authorList>
            <person name="Wiegand S."/>
            <person name="Jogler M."/>
            <person name="Boedeker C."/>
            <person name="Pinto D."/>
            <person name="Vollmers J."/>
            <person name="Rivas-Marin E."/>
            <person name="Kohn T."/>
            <person name="Peeters S.H."/>
            <person name="Heuer A."/>
            <person name="Rast P."/>
            <person name="Oberbeckmann S."/>
            <person name="Bunk B."/>
            <person name="Jeske O."/>
            <person name="Meyerdierks A."/>
            <person name="Storesund J.E."/>
            <person name="Kallscheuer N."/>
            <person name="Luecker S."/>
            <person name="Lage O.M."/>
            <person name="Pohl T."/>
            <person name="Merkel B.J."/>
            <person name="Hornburger P."/>
            <person name="Mueller R.-W."/>
            <person name="Bruemmer F."/>
            <person name="Labrenz M."/>
            <person name="Spormann A.M."/>
            <person name="Op den Camp H."/>
            <person name="Overmann J."/>
            <person name="Amann R."/>
            <person name="Jetten M.S.M."/>
            <person name="Mascher T."/>
            <person name="Medema M.H."/>
            <person name="Devos D.P."/>
            <person name="Kaster A.-K."/>
            <person name="Ovreas L."/>
            <person name="Rohde M."/>
            <person name="Galperin M.Y."/>
            <person name="Jogler C."/>
        </authorList>
    </citation>
    <scope>NUCLEOTIDE SEQUENCE [LARGE SCALE GENOMIC DNA]</scope>
    <source>
        <strain evidence="27 28">Pan216</strain>
    </source>
</reference>
<keyword evidence="3" id="KW-0813">Transport</keyword>
<dbReference type="InterPro" id="IPR020846">
    <property type="entry name" value="MFS_dom"/>
</dbReference>
<feature type="transmembrane region" description="Helical" evidence="25">
    <location>
        <begin position="217"/>
        <end position="242"/>
    </location>
</feature>
<evidence type="ECO:0000256" key="18">
    <source>
        <dbReference type="ARBA" id="ARBA00044912"/>
    </source>
</evidence>
<evidence type="ECO:0000256" key="2">
    <source>
        <dbReference type="ARBA" id="ARBA00008335"/>
    </source>
</evidence>
<dbReference type="SUPFAM" id="SSF103473">
    <property type="entry name" value="MFS general substrate transporter"/>
    <property type="match status" value="1"/>
</dbReference>
<comment type="catalytic activity">
    <reaction evidence="14">
        <text>L-aspartyl-L-lysine(out) = L-aspartyl-L-lysine(in)</text>
        <dbReference type="Rhea" id="RHEA:79411"/>
        <dbReference type="ChEBI" id="CHEBI:229953"/>
    </reaction>
</comment>
<comment type="similarity">
    <text evidence="2">Belongs to the major facilitator superfamily.</text>
</comment>
<evidence type="ECO:0000256" key="17">
    <source>
        <dbReference type="ARBA" id="ARBA00044903"/>
    </source>
</evidence>
<comment type="catalytic activity">
    <reaction evidence="19">
        <text>L-alanyl-L-lysine(out) = L-alanyl-L-lysine(in)</text>
        <dbReference type="Rhea" id="RHEA:79415"/>
        <dbReference type="ChEBI" id="CHEBI:192470"/>
    </reaction>
</comment>
<comment type="catalytic activity">
    <reaction evidence="8">
        <text>L-lysyl-L-alanine(out) = L-lysyl-L-alanine(in)</text>
        <dbReference type="Rhea" id="RHEA:79399"/>
        <dbReference type="ChEBI" id="CHEBI:229954"/>
    </reaction>
</comment>
<accession>A0A518B906</accession>
<comment type="function">
    <text evidence="23">Lysosomal dipeptide uniporter that selectively exports lysine, arginine or histidine-containing dipeptides with a net positive charge from the lysosome lumen into the cytosol. Could play a role in a specific type of protein O-glycosylation indirectly regulating macrophages migration and tissue invasion. Also essential for liver homeostasis.</text>
</comment>
<evidence type="ECO:0000256" key="12">
    <source>
        <dbReference type="ARBA" id="ARBA00044891"/>
    </source>
</evidence>
<feature type="transmembrane region" description="Helical" evidence="25">
    <location>
        <begin position="262"/>
        <end position="280"/>
    </location>
</feature>
<sequence length="428" mass="44950">MPNEEFILESQGDIGSARAWLVWGVAASMNVTWYLAQFELDAIGDDVVASLSLSVAELGAIGGAIFLVYGSLQLVVGVLLDRLSTRWLLTTAAGLAAIGNLLFAMAPSFEVALAGRVLMGAGNAFAFLGPCVLAVRWFPASRFAFLAGMTSSVAAIVGSVGTIVMQEILAFTSWRGLVLGMGAINLLQALLIGIIVRDFPRGRREETTGGSSLKASLAAIGANPQVWLAAVCAASLVGNFVAWSSLWNEQWQRALGFTQGEAATMTAVLIVGVGLGNVGSGWISDRLRRRRLPMLVGIVVSLGLMINLLFGPEPSFAIGTALLFVLGLFLGTLTLTYAVVRDSVPGRASGTALGLMNIFAYASGAVLQFIPSLMLPSKGPYSPAELVGPLSILPAIQGIALLVALFWLRESYPIETSTLAGRNRDASE</sequence>
<feature type="transmembrane region" description="Helical" evidence="25">
    <location>
        <begin position="20"/>
        <end position="38"/>
    </location>
</feature>
<evidence type="ECO:0000313" key="28">
    <source>
        <dbReference type="Proteomes" id="UP000317093"/>
    </source>
</evidence>
<evidence type="ECO:0000256" key="1">
    <source>
        <dbReference type="ARBA" id="ARBA00004155"/>
    </source>
</evidence>
<comment type="catalytic activity">
    <reaction evidence="11">
        <text>L-alpha-aminoacyl-L-histidine(out) = L-alpha-aminoacyl-L-histidine(in)</text>
        <dbReference type="Rhea" id="RHEA:79375"/>
        <dbReference type="ChEBI" id="CHEBI:229967"/>
    </reaction>
</comment>
<dbReference type="Pfam" id="PF07690">
    <property type="entry name" value="MFS_1"/>
    <property type="match status" value="1"/>
</dbReference>
<comment type="catalytic activity">
    <reaction evidence="16">
        <text>L-lysyl-L-lysine(out) = L-lysyl-L-lysine(in)</text>
        <dbReference type="Rhea" id="RHEA:79403"/>
        <dbReference type="ChEBI" id="CHEBI:229956"/>
    </reaction>
</comment>
<dbReference type="AlphaFoldDB" id="A0A518B906"/>
<keyword evidence="6 25" id="KW-0472">Membrane</keyword>
<keyword evidence="28" id="KW-1185">Reference proteome</keyword>
<evidence type="ECO:0000256" key="21">
    <source>
        <dbReference type="ARBA" id="ARBA00044985"/>
    </source>
</evidence>
<comment type="subunit">
    <text evidence="24">Homodimer. Interacts with lysosomal protein GLMP (via lumenal domain); the interaction starts while both proteins are still in the endoplasmic reticulum and is required for stabilization of MFSD1 in lysosomes but has no direct effect on its targeting to lysosomes or transporter activity.</text>
</comment>
<dbReference type="GO" id="GO:0022857">
    <property type="term" value="F:transmembrane transporter activity"/>
    <property type="evidence" value="ECO:0007669"/>
    <property type="project" value="InterPro"/>
</dbReference>
<protein>
    <recommendedName>
        <fullName evidence="21">Lysosomal dipeptide transporter MFSD1</fullName>
    </recommendedName>
    <alternativeName>
        <fullName evidence="22">Major facilitator superfamily domain-containing protein 1</fullName>
    </alternativeName>
</protein>
<evidence type="ECO:0000256" key="22">
    <source>
        <dbReference type="ARBA" id="ARBA00045018"/>
    </source>
</evidence>
<evidence type="ECO:0000256" key="19">
    <source>
        <dbReference type="ARBA" id="ARBA00044919"/>
    </source>
</evidence>
<feature type="transmembrane region" description="Helical" evidence="25">
    <location>
        <begin position="118"/>
        <end position="138"/>
    </location>
</feature>
<dbReference type="PANTHER" id="PTHR23512:SF3">
    <property type="entry name" value="MAJOR FACILITATOR SUPERFAMILY DOMAIN-CONTAINING PROTEIN 1"/>
    <property type="match status" value="1"/>
</dbReference>
<evidence type="ECO:0000256" key="10">
    <source>
        <dbReference type="ARBA" id="ARBA00044881"/>
    </source>
</evidence>
<proteinExistence type="inferred from homology"/>
<feature type="transmembrane region" description="Helical" evidence="25">
    <location>
        <begin position="386"/>
        <end position="408"/>
    </location>
</feature>
<evidence type="ECO:0000256" key="14">
    <source>
        <dbReference type="ARBA" id="ARBA00044898"/>
    </source>
</evidence>
<dbReference type="Gene3D" id="1.20.1250.20">
    <property type="entry name" value="MFS general substrate transporter like domains"/>
    <property type="match status" value="2"/>
</dbReference>
<evidence type="ECO:0000256" key="16">
    <source>
        <dbReference type="ARBA" id="ARBA00044900"/>
    </source>
</evidence>
<dbReference type="PROSITE" id="PS50850">
    <property type="entry name" value="MFS"/>
    <property type="match status" value="1"/>
</dbReference>
<feature type="transmembrane region" description="Helical" evidence="25">
    <location>
        <begin position="58"/>
        <end position="80"/>
    </location>
</feature>
<feature type="transmembrane region" description="Helical" evidence="25">
    <location>
        <begin position="177"/>
        <end position="196"/>
    </location>
</feature>
<evidence type="ECO:0000256" key="20">
    <source>
        <dbReference type="ARBA" id="ARBA00044924"/>
    </source>
</evidence>
<comment type="catalytic activity">
    <reaction evidence="12">
        <text>L-lysyl-L-alpha-amino acid(out) = L-lysyl-L-alpha-amino acid(in)</text>
        <dbReference type="Rhea" id="RHEA:79387"/>
        <dbReference type="ChEBI" id="CHEBI:229965"/>
    </reaction>
</comment>
<feature type="transmembrane region" description="Helical" evidence="25">
    <location>
        <begin position="87"/>
        <end position="106"/>
    </location>
</feature>
<evidence type="ECO:0000256" key="5">
    <source>
        <dbReference type="ARBA" id="ARBA00022989"/>
    </source>
</evidence>
<evidence type="ECO:0000256" key="9">
    <source>
        <dbReference type="ARBA" id="ARBA00044878"/>
    </source>
</evidence>
<comment type="catalytic activity">
    <reaction evidence="13">
        <text>L-alpha-aminoacyl-L-lysine(out) = L-alpha-aminoacyl-L-lysine(in)</text>
        <dbReference type="Rhea" id="RHEA:79383"/>
        <dbReference type="ChEBI" id="CHEBI:229966"/>
    </reaction>
</comment>
<keyword evidence="4 25" id="KW-0812">Transmembrane</keyword>
<comment type="catalytic activity">
    <reaction evidence="20">
        <text>L-lysyl-glycine(out) = L-lysyl-glycine(in)</text>
        <dbReference type="Rhea" id="RHEA:79407"/>
        <dbReference type="ChEBI" id="CHEBI:191202"/>
    </reaction>
</comment>
<name>A0A518B906_9BACT</name>
<comment type="subcellular location">
    <subcellularLocation>
        <location evidence="1">Lysosome membrane</location>
        <topology evidence="1">Multi-pass membrane protein</topology>
    </subcellularLocation>
</comment>
<evidence type="ECO:0000256" key="3">
    <source>
        <dbReference type="ARBA" id="ARBA00022448"/>
    </source>
</evidence>
<evidence type="ECO:0000256" key="24">
    <source>
        <dbReference type="ARBA" id="ARBA00046376"/>
    </source>
</evidence>
<evidence type="ECO:0000256" key="23">
    <source>
        <dbReference type="ARBA" id="ARBA00045709"/>
    </source>
</evidence>
<gene>
    <name evidence="27" type="primary">sauU_2</name>
    <name evidence="27" type="ORF">Pan216_43120</name>
</gene>
<dbReference type="InterPro" id="IPR036259">
    <property type="entry name" value="MFS_trans_sf"/>
</dbReference>
<feature type="transmembrane region" description="Helical" evidence="25">
    <location>
        <begin position="352"/>
        <end position="374"/>
    </location>
</feature>
<comment type="catalytic activity">
    <reaction evidence="10">
        <text>L-alpha-aminoacyl-L-arginine(out) = L-alpha-aminoacyl-L-arginine(in)</text>
        <dbReference type="Rhea" id="RHEA:79367"/>
        <dbReference type="ChEBI" id="CHEBI:229968"/>
    </reaction>
</comment>
<dbReference type="PANTHER" id="PTHR23512">
    <property type="entry name" value="MAJOR FACILITATOR SUPERFAMILY DOMAIN-CONTAINING PROTEIN 1"/>
    <property type="match status" value="1"/>
</dbReference>
<comment type="catalytic activity">
    <reaction evidence="17">
        <text>L-arginyl-glycine(out) = L-arginyl-glycine(in)</text>
        <dbReference type="Rhea" id="RHEA:79391"/>
        <dbReference type="ChEBI" id="CHEBI:229955"/>
    </reaction>
</comment>
<organism evidence="27 28">
    <name type="scientific">Kolteria novifilia</name>
    <dbReference type="NCBI Taxonomy" id="2527975"/>
    <lineage>
        <taxon>Bacteria</taxon>
        <taxon>Pseudomonadati</taxon>
        <taxon>Planctomycetota</taxon>
        <taxon>Planctomycetia</taxon>
        <taxon>Kolteriales</taxon>
        <taxon>Kolteriaceae</taxon>
        <taxon>Kolteria</taxon>
    </lineage>
</organism>
<evidence type="ECO:0000313" key="27">
    <source>
        <dbReference type="EMBL" id="QDU63432.1"/>
    </source>
</evidence>
<dbReference type="GO" id="GO:0005765">
    <property type="term" value="C:lysosomal membrane"/>
    <property type="evidence" value="ECO:0007669"/>
    <property type="project" value="UniProtKB-SubCell"/>
</dbReference>
<comment type="catalytic activity">
    <reaction evidence="15">
        <text>L-arginyl-L-alpha-amino acid(out) = L-arginyl-L-alpha-amino acid(in)</text>
        <dbReference type="Rhea" id="RHEA:79371"/>
        <dbReference type="ChEBI" id="CHEBI:84315"/>
    </reaction>
</comment>
<evidence type="ECO:0000256" key="13">
    <source>
        <dbReference type="ARBA" id="ARBA00044893"/>
    </source>
</evidence>
<evidence type="ECO:0000259" key="26">
    <source>
        <dbReference type="PROSITE" id="PS50850"/>
    </source>
</evidence>
<evidence type="ECO:0000256" key="7">
    <source>
        <dbReference type="ARBA" id="ARBA00023228"/>
    </source>
</evidence>
<evidence type="ECO:0000256" key="8">
    <source>
        <dbReference type="ARBA" id="ARBA00044876"/>
    </source>
</evidence>
<feature type="domain" description="Major facilitator superfamily (MFS) profile" evidence="26">
    <location>
        <begin position="1"/>
        <end position="412"/>
    </location>
</feature>
<keyword evidence="7" id="KW-0458">Lysosome</keyword>
<dbReference type="KEGG" id="knv:Pan216_43120"/>
<dbReference type="CDD" id="cd06174">
    <property type="entry name" value="MFS"/>
    <property type="match status" value="1"/>
</dbReference>
<dbReference type="InterPro" id="IPR052187">
    <property type="entry name" value="MFSD1"/>
</dbReference>
<feature type="transmembrane region" description="Helical" evidence="25">
    <location>
        <begin position="316"/>
        <end position="340"/>
    </location>
</feature>
<evidence type="ECO:0000256" key="25">
    <source>
        <dbReference type="SAM" id="Phobius"/>
    </source>
</evidence>
<evidence type="ECO:0000256" key="6">
    <source>
        <dbReference type="ARBA" id="ARBA00023136"/>
    </source>
</evidence>
<evidence type="ECO:0000256" key="11">
    <source>
        <dbReference type="ARBA" id="ARBA00044884"/>
    </source>
</evidence>
<comment type="catalytic activity">
    <reaction evidence="18">
        <text>L-histidyl-L-alpha-amino acid(out) = L-histidyl-L-alpha-amino acid(in)</text>
        <dbReference type="Rhea" id="RHEA:79379"/>
        <dbReference type="ChEBI" id="CHEBI:229964"/>
    </reaction>
</comment>